<evidence type="ECO:0000313" key="1">
    <source>
        <dbReference type="EMBL" id="KAK9931035.1"/>
    </source>
</evidence>
<dbReference type="AlphaFoldDB" id="A0AAW1X603"/>
<comment type="caution">
    <text evidence="1">The sequence shown here is derived from an EMBL/GenBank/DDBJ whole genome shotgun (WGS) entry which is preliminary data.</text>
</comment>
<organism evidence="1 2">
    <name type="scientific">Rubus argutus</name>
    <name type="common">Southern blackberry</name>
    <dbReference type="NCBI Taxonomy" id="59490"/>
    <lineage>
        <taxon>Eukaryota</taxon>
        <taxon>Viridiplantae</taxon>
        <taxon>Streptophyta</taxon>
        <taxon>Embryophyta</taxon>
        <taxon>Tracheophyta</taxon>
        <taxon>Spermatophyta</taxon>
        <taxon>Magnoliopsida</taxon>
        <taxon>eudicotyledons</taxon>
        <taxon>Gunneridae</taxon>
        <taxon>Pentapetalae</taxon>
        <taxon>rosids</taxon>
        <taxon>fabids</taxon>
        <taxon>Rosales</taxon>
        <taxon>Rosaceae</taxon>
        <taxon>Rosoideae</taxon>
        <taxon>Rosoideae incertae sedis</taxon>
        <taxon>Rubus</taxon>
    </lineage>
</organism>
<dbReference type="Proteomes" id="UP001457282">
    <property type="component" value="Unassembled WGS sequence"/>
</dbReference>
<sequence>MAADDPVCLLMTASGKWNEEFIRTHFLAEDAETILSIPLPGRQHRDKWIWHFTSKTRVSIACLVVIIWQHHLEQRNAEIGEGADPSRMQNYWQKLW</sequence>
<dbReference type="EMBL" id="JBEDUW010000004">
    <property type="protein sequence ID" value="KAK9931035.1"/>
    <property type="molecule type" value="Genomic_DNA"/>
</dbReference>
<proteinExistence type="predicted"/>
<gene>
    <name evidence="1" type="ORF">M0R45_018331</name>
</gene>
<accession>A0AAW1X603</accession>
<reference evidence="1 2" key="1">
    <citation type="journal article" date="2023" name="G3 (Bethesda)">
        <title>A chromosome-length genome assembly and annotation of blackberry (Rubus argutus, cv. 'Hillquist').</title>
        <authorList>
            <person name="Bruna T."/>
            <person name="Aryal R."/>
            <person name="Dudchenko O."/>
            <person name="Sargent D.J."/>
            <person name="Mead D."/>
            <person name="Buti M."/>
            <person name="Cavallini A."/>
            <person name="Hytonen T."/>
            <person name="Andres J."/>
            <person name="Pham M."/>
            <person name="Weisz D."/>
            <person name="Mascagni F."/>
            <person name="Usai G."/>
            <person name="Natali L."/>
            <person name="Bassil N."/>
            <person name="Fernandez G.E."/>
            <person name="Lomsadze A."/>
            <person name="Armour M."/>
            <person name="Olukolu B."/>
            <person name="Poorten T."/>
            <person name="Britton C."/>
            <person name="Davik J."/>
            <person name="Ashrafi H."/>
            <person name="Aiden E.L."/>
            <person name="Borodovsky M."/>
            <person name="Worthington M."/>
        </authorList>
    </citation>
    <scope>NUCLEOTIDE SEQUENCE [LARGE SCALE GENOMIC DNA]</scope>
    <source>
        <strain evidence="1">PI 553951</strain>
    </source>
</reference>
<name>A0AAW1X603_RUBAR</name>
<protein>
    <submittedName>
        <fullName evidence="1">Uncharacterized protein</fullName>
    </submittedName>
</protein>
<evidence type="ECO:0000313" key="2">
    <source>
        <dbReference type="Proteomes" id="UP001457282"/>
    </source>
</evidence>
<keyword evidence="2" id="KW-1185">Reference proteome</keyword>